<name>A0A914ELC8_9BILA</name>
<dbReference type="InterPro" id="IPR050182">
    <property type="entry name" value="Cytochrome_P450_fam2"/>
</dbReference>
<evidence type="ECO:0000256" key="3">
    <source>
        <dbReference type="ARBA" id="ARBA00023004"/>
    </source>
</evidence>
<keyword evidence="3" id="KW-0408">Iron</keyword>
<evidence type="ECO:0000256" key="4">
    <source>
        <dbReference type="ARBA" id="ARBA00023033"/>
    </source>
</evidence>
<organism evidence="5 6">
    <name type="scientific">Acrobeloides nanus</name>
    <dbReference type="NCBI Taxonomy" id="290746"/>
    <lineage>
        <taxon>Eukaryota</taxon>
        <taxon>Metazoa</taxon>
        <taxon>Ecdysozoa</taxon>
        <taxon>Nematoda</taxon>
        <taxon>Chromadorea</taxon>
        <taxon>Rhabditida</taxon>
        <taxon>Tylenchina</taxon>
        <taxon>Cephalobomorpha</taxon>
        <taxon>Cephaloboidea</taxon>
        <taxon>Cephalobidae</taxon>
        <taxon>Acrobeloides</taxon>
    </lineage>
</organism>
<dbReference type="GO" id="GO:0006805">
    <property type="term" value="P:xenobiotic metabolic process"/>
    <property type="evidence" value="ECO:0007669"/>
    <property type="project" value="TreeGrafter"/>
</dbReference>
<dbReference type="GO" id="GO:0005737">
    <property type="term" value="C:cytoplasm"/>
    <property type="evidence" value="ECO:0007669"/>
    <property type="project" value="TreeGrafter"/>
</dbReference>
<dbReference type="PANTHER" id="PTHR24300:SF369">
    <property type="entry name" value="CYTOCHROME P450 FAMILY"/>
    <property type="match status" value="1"/>
</dbReference>
<evidence type="ECO:0000313" key="6">
    <source>
        <dbReference type="WBParaSite" id="ACRNAN_scaffold9006.g11944.t1"/>
    </source>
</evidence>
<dbReference type="InterPro" id="IPR001128">
    <property type="entry name" value="Cyt_P450"/>
</dbReference>
<proteinExistence type="inferred from homology"/>
<dbReference type="Gene3D" id="1.10.630.10">
    <property type="entry name" value="Cytochrome P450"/>
    <property type="match status" value="1"/>
</dbReference>
<evidence type="ECO:0000256" key="2">
    <source>
        <dbReference type="ARBA" id="ARBA00022723"/>
    </source>
</evidence>
<accession>A0A914ELC8</accession>
<dbReference type="PRINTS" id="PR00463">
    <property type="entry name" value="EP450I"/>
</dbReference>
<dbReference type="InterPro" id="IPR036396">
    <property type="entry name" value="Cyt_P450_sf"/>
</dbReference>
<dbReference type="WBParaSite" id="ACRNAN_scaffold9006.g11944.t1">
    <property type="protein sequence ID" value="ACRNAN_scaffold9006.g11944.t1"/>
    <property type="gene ID" value="ACRNAN_scaffold9006.g11944"/>
</dbReference>
<keyword evidence="4" id="KW-0503">Monooxygenase</keyword>
<reference evidence="6" key="1">
    <citation type="submission" date="2022-11" db="UniProtKB">
        <authorList>
            <consortium name="WormBaseParasite"/>
        </authorList>
    </citation>
    <scope>IDENTIFICATION</scope>
</reference>
<keyword evidence="2" id="KW-0479">Metal-binding</keyword>
<dbReference type="GO" id="GO:0005506">
    <property type="term" value="F:iron ion binding"/>
    <property type="evidence" value="ECO:0007669"/>
    <property type="project" value="InterPro"/>
</dbReference>
<dbReference type="Pfam" id="PF00067">
    <property type="entry name" value="p450"/>
    <property type="match status" value="1"/>
</dbReference>
<comment type="similarity">
    <text evidence="1">Belongs to the cytochrome P450 family.</text>
</comment>
<dbReference type="PANTHER" id="PTHR24300">
    <property type="entry name" value="CYTOCHROME P450 508A4-RELATED"/>
    <property type="match status" value="1"/>
</dbReference>
<keyword evidence="4" id="KW-0560">Oxidoreductase</keyword>
<dbReference type="GO" id="GO:0006082">
    <property type="term" value="P:organic acid metabolic process"/>
    <property type="evidence" value="ECO:0007669"/>
    <property type="project" value="TreeGrafter"/>
</dbReference>
<dbReference type="Proteomes" id="UP000887540">
    <property type="component" value="Unplaced"/>
</dbReference>
<protein>
    <submittedName>
        <fullName evidence="6">Unspecific monooxygenase</fullName>
    </submittedName>
</protein>
<dbReference type="SUPFAM" id="SSF48264">
    <property type="entry name" value="Cytochrome P450"/>
    <property type="match status" value="1"/>
</dbReference>
<evidence type="ECO:0000256" key="1">
    <source>
        <dbReference type="ARBA" id="ARBA00010617"/>
    </source>
</evidence>
<dbReference type="GO" id="GO:0020037">
    <property type="term" value="F:heme binding"/>
    <property type="evidence" value="ECO:0007669"/>
    <property type="project" value="InterPro"/>
</dbReference>
<dbReference type="InterPro" id="IPR002401">
    <property type="entry name" value="Cyt_P450_E_grp-I"/>
</dbReference>
<dbReference type="GO" id="GO:0016712">
    <property type="term" value="F:oxidoreductase activity, acting on paired donors, with incorporation or reduction of molecular oxygen, reduced flavin or flavoprotein as one donor, and incorporation of one atom of oxygen"/>
    <property type="evidence" value="ECO:0007669"/>
    <property type="project" value="TreeGrafter"/>
</dbReference>
<evidence type="ECO:0000313" key="5">
    <source>
        <dbReference type="Proteomes" id="UP000887540"/>
    </source>
</evidence>
<keyword evidence="5" id="KW-1185">Reference proteome</keyword>
<dbReference type="AlphaFoldDB" id="A0A914ELC8"/>
<sequence length="313" mass="36258">MGRTIIEDMIMVEVNRFMKTVQQDIENGVKEHNLIKIVNICVGSIINKMLFGYRFEGETEHEFYYLREILDNLQAHFANPLSFVMMLMENPSSVKNVPGFKQLYNGMLKDFQELKEFLDRQIAWHRKNFAVDGNPESATNFVQAFMMEMHRREQTGNVGDFTLDQLRNMCFDLWIAGQETTSSTTSFGILYLTTHPEAQKKLQDELDRLVGNERQVSLNDRPKLPFTNAVCNETQRLCNLIPQNLFHRTTKDVDINGYKIKKGTTIVPQISCVLYDDKVTPSNKNQTLEKENGFGVRPVLFKCCLERRIPVII</sequence>